<proteinExistence type="predicted"/>
<dbReference type="EMBL" id="GEDG01032397">
    <property type="protein sequence ID" value="JAP10832.1"/>
    <property type="molecule type" value="Transcribed_RNA"/>
</dbReference>
<dbReference type="AlphaFoldDB" id="A0A0V0GTU3"/>
<sequence length="84" mass="9241">MKIPMTITSSTFQSFKCTFSTTRHKLTTSVSNISTNISSMIFQTLTVLCSCCSSSSLVKFIRSSGVWCSAITWRCTTTSTAGYR</sequence>
<reference evidence="1" key="1">
    <citation type="submission" date="2015-12" db="EMBL/GenBank/DDBJ databases">
        <title>Gene expression during late stages of embryo sac development: a critical building block for successful pollen-pistil interactions.</title>
        <authorList>
            <person name="Liu Y."/>
            <person name="Joly V."/>
            <person name="Sabar M."/>
            <person name="Matton D.P."/>
        </authorList>
    </citation>
    <scope>NUCLEOTIDE SEQUENCE</scope>
</reference>
<accession>A0A0V0GTU3</accession>
<name>A0A0V0GTU3_SOLCH</name>
<evidence type="ECO:0000313" key="1">
    <source>
        <dbReference type="EMBL" id="JAP10832.1"/>
    </source>
</evidence>
<protein>
    <submittedName>
        <fullName evidence="1">Putative ovule protein</fullName>
    </submittedName>
</protein>
<organism evidence="1">
    <name type="scientific">Solanum chacoense</name>
    <name type="common">Chaco potato</name>
    <dbReference type="NCBI Taxonomy" id="4108"/>
    <lineage>
        <taxon>Eukaryota</taxon>
        <taxon>Viridiplantae</taxon>
        <taxon>Streptophyta</taxon>
        <taxon>Embryophyta</taxon>
        <taxon>Tracheophyta</taxon>
        <taxon>Spermatophyta</taxon>
        <taxon>Magnoliopsida</taxon>
        <taxon>eudicotyledons</taxon>
        <taxon>Gunneridae</taxon>
        <taxon>Pentapetalae</taxon>
        <taxon>asterids</taxon>
        <taxon>lamiids</taxon>
        <taxon>Solanales</taxon>
        <taxon>Solanaceae</taxon>
        <taxon>Solanoideae</taxon>
        <taxon>Solaneae</taxon>
        <taxon>Solanum</taxon>
    </lineage>
</organism>